<name>X0SSB9_9ZZZZ</name>
<dbReference type="EMBL" id="BARS01007136">
    <property type="protein sequence ID" value="GAF78822.1"/>
    <property type="molecule type" value="Genomic_DNA"/>
</dbReference>
<proteinExistence type="predicted"/>
<comment type="caution">
    <text evidence="1">The sequence shown here is derived from an EMBL/GenBank/DDBJ whole genome shotgun (WGS) entry which is preliminary data.</text>
</comment>
<accession>X0SSB9</accession>
<organism evidence="1">
    <name type="scientific">marine sediment metagenome</name>
    <dbReference type="NCBI Taxonomy" id="412755"/>
    <lineage>
        <taxon>unclassified sequences</taxon>
        <taxon>metagenomes</taxon>
        <taxon>ecological metagenomes</taxon>
    </lineage>
</organism>
<protein>
    <submittedName>
        <fullName evidence="1">Uncharacterized protein</fullName>
    </submittedName>
</protein>
<evidence type="ECO:0000313" key="1">
    <source>
        <dbReference type="EMBL" id="GAF78822.1"/>
    </source>
</evidence>
<dbReference type="AlphaFoldDB" id="X0SSB9"/>
<reference evidence="1" key="1">
    <citation type="journal article" date="2014" name="Front. Microbiol.">
        <title>High frequency of phylogenetically diverse reductive dehalogenase-homologous genes in deep subseafloor sedimentary metagenomes.</title>
        <authorList>
            <person name="Kawai M."/>
            <person name="Futagami T."/>
            <person name="Toyoda A."/>
            <person name="Takaki Y."/>
            <person name="Nishi S."/>
            <person name="Hori S."/>
            <person name="Arai W."/>
            <person name="Tsubouchi T."/>
            <person name="Morono Y."/>
            <person name="Uchiyama I."/>
            <person name="Ito T."/>
            <person name="Fujiyama A."/>
            <person name="Inagaki F."/>
            <person name="Takami H."/>
        </authorList>
    </citation>
    <scope>NUCLEOTIDE SEQUENCE</scope>
    <source>
        <strain evidence="1">Expedition CK06-06</strain>
    </source>
</reference>
<gene>
    <name evidence="1" type="ORF">S01H1_13801</name>
</gene>
<sequence>MSNTSVTIYIAQPSNILRDLSAKLASDDVIAVDNLSYPAKLVFGEFVSPGALFNPGLFQNLFRGIFTYTTNISQ</sequence>